<feature type="domain" description="VWFA" evidence="1">
    <location>
        <begin position="366"/>
        <end position="550"/>
    </location>
</feature>
<evidence type="ECO:0000259" key="1">
    <source>
        <dbReference type="PROSITE" id="PS50234"/>
    </source>
</evidence>
<dbReference type="SMART" id="SM00327">
    <property type="entry name" value="VWA"/>
    <property type="match status" value="1"/>
</dbReference>
<name>A0ABU2N4W0_9PSEU</name>
<evidence type="ECO:0000313" key="2">
    <source>
        <dbReference type="EMBL" id="MDT0348966.1"/>
    </source>
</evidence>
<dbReference type="InterPro" id="IPR036465">
    <property type="entry name" value="vWFA_dom_sf"/>
</dbReference>
<protein>
    <submittedName>
        <fullName evidence="2">Substrate-binding domain-containing protein</fullName>
    </submittedName>
</protein>
<reference evidence="3" key="1">
    <citation type="submission" date="2023-07" db="EMBL/GenBank/DDBJ databases">
        <title>30 novel species of actinomycetes from the DSMZ collection.</title>
        <authorList>
            <person name="Nouioui I."/>
        </authorList>
    </citation>
    <scope>NUCLEOTIDE SEQUENCE [LARGE SCALE GENOMIC DNA]</scope>
    <source>
        <strain evidence="3">DSM 45834</strain>
    </source>
</reference>
<organism evidence="2 3">
    <name type="scientific">Pseudonocardia charpentierae</name>
    <dbReference type="NCBI Taxonomy" id="3075545"/>
    <lineage>
        <taxon>Bacteria</taxon>
        <taxon>Bacillati</taxon>
        <taxon>Actinomycetota</taxon>
        <taxon>Actinomycetes</taxon>
        <taxon>Pseudonocardiales</taxon>
        <taxon>Pseudonocardiaceae</taxon>
        <taxon>Pseudonocardia</taxon>
    </lineage>
</organism>
<dbReference type="PROSITE" id="PS50234">
    <property type="entry name" value="VWFA"/>
    <property type="match status" value="1"/>
</dbReference>
<sequence>MLTIGLAYFAGPPALRALDRRVFGCPQTTALTVLTSPSGLAPTIELVEGYERWTASRDGGCAAVDAYVYATPDIAATAAVSRSWATEENNIVNPARDVGPRPDVWFPDSDVEVQRLEERIRTREIVEDTTIAVSPVILAVRSDARKQLPEQVPPWPQIVEQADAAGLGVVRADPNISVLANVATAALYGPAGTGGRAVERVIGRSLDRDQYPLPADSPDVLCRYRQLEAPEAAVVMSERDMVRFNRGLALGGSCGAADRPHVGADQLVALYPQDLALAQQLVRFGWTPEGSRRAVAVRDLQRWLGDEPGRRALEDAGLRPVGAAVAPASFAAAGAQQDPARTPVQLAPAAVDATRNAFVQARRTSRVLVALDVSGSMKEPVPPTSATRLQAVAEGVGRAVVRARGDNEVGLWLFPADVSGRGTRRVVPVGPLDDGRRGAIVAELGRATPGGDTPLFDATAEGVLELGPSNDSTVTKLIVVTDGEDTTSTRAPDDLLTVAREGKVRVFVIAIGGTSCAARPLESLTADTGGACYAEIPSGVGPRVTQIIDD</sequence>
<accession>A0ABU2N4W0</accession>
<dbReference type="RefSeq" id="WP_311554933.1">
    <property type="nucleotide sequence ID" value="NZ_JAVREJ010000003.1"/>
</dbReference>
<dbReference type="SUPFAM" id="SSF53300">
    <property type="entry name" value="vWA-like"/>
    <property type="match status" value="1"/>
</dbReference>
<dbReference type="Gene3D" id="3.40.50.410">
    <property type="entry name" value="von Willebrand factor, type A domain"/>
    <property type="match status" value="1"/>
</dbReference>
<comment type="caution">
    <text evidence="2">The sequence shown here is derived from an EMBL/GenBank/DDBJ whole genome shotgun (WGS) entry which is preliminary data.</text>
</comment>
<gene>
    <name evidence="2" type="ORF">RM445_05440</name>
</gene>
<dbReference type="InterPro" id="IPR002035">
    <property type="entry name" value="VWF_A"/>
</dbReference>
<dbReference type="Proteomes" id="UP001183202">
    <property type="component" value="Unassembled WGS sequence"/>
</dbReference>
<keyword evidence="3" id="KW-1185">Reference proteome</keyword>
<proteinExistence type="predicted"/>
<evidence type="ECO:0000313" key="3">
    <source>
        <dbReference type="Proteomes" id="UP001183202"/>
    </source>
</evidence>
<dbReference type="EMBL" id="JAVREJ010000003">
    <property type="protein sequence ID" value="MDT0348966.1"/>
    <property type="molecule type" value="Genomic_DNA"/>
</dbReference>